<evidence type="ECO:0000313" key="1">
    <source>
        <dbReference type="EMBL" id="OGG50267.1"/>
    </source>
</evidence>
<proteinExistence type="predicted"/>
<accession>A0A1F6CMI3</accession>
<reference evidence="1 2" key="1">
    <citation type="journal article" date="2016" name="Nat. Commun.">
        <title>Thousands of microbial genomes shed light on interconnected biogeochemical processes in an aquifer system.</title>
        <authorList>
            <person name="Anantharaman K."/>
            <person name="Brown C.T."/>
            <person name="Hug L.A."/>
            <person name="Sharon I."/>
            <person name="Castelle C.J."/>
            <person name="Probst A.J."/>
            <person name="Thomas B.C."/>
            <person name="Singh A."/>
            <person name="Wilkins M.J."/>
            <person name="Karaoz U."/>
            <person name="Brodie E.L."/>
            <person name="Williams K.H."/>
            <person name="Hubbard S.S."/>
            <person name="Banfield J.F."/>
        </authorList>
    </citation>
    <scope>NUCLEOTIDE SEQUENCE [LARGE SCALE GENOMIC DNA]</scope>
    <source>
        <strain evidence="2">RIFCSPLOWO2_12_FULL_64_10</strain>
    </source>
</reference>
<name>A0A1F6CMI3_HANXR</name>
<protein>
    <submittedName>
        <fullName evidence="1">Uncharacterized protein</fullName>
    </submittedName>
</protein>
<comment type="caution">
    <text evidence="1">The sequence shown here is derived from an EMBL/GenBank/DDBJ whole genome shotgun (WGS) entry which is preliminary data.</text>
</comment>
<evidence type="ECO:0000313" key="2">
    <source>
        <dbReference type="Proteomes" id="UP000178606"/>
    </source>
</evidence>
<dbReference type="Proteomes" id="UP000178606">
    <property type="component" value="Unassembled WGS sequence"/>
</dbReference>
<sequence length="98" mass="10744">MIWQIKQLEKLNEVDPELVNGAIDRLLGEDPALQEKVVTGAYLDGDINLGKAAELLGIHPMELRQRFLRRGIPVRVGAESVEALQAEVAAAEGMDPSR</sequence>
<organism evidence="1 2">
    <name type="scientific">Handelsmanbacteria sp. (strain RIFCSPLOWO2_12_FULL_64_10)</name>
    <dbReference type="NCBI Taxonomy" id="1817868"/>
    <lineage>
        <taxon>Bacteria</taxon>
        <taxon>Candidatus Handelsmaniibacteriota</taxon>
    </lineage>
</organism>
<gene>
    <name evidence="1" type="ORF">A3F84_18065</name>
</gene>
<dbReference type="AlphaFoldDB" id="A0A1F6CMI3"/>
<dbReference type="EMBL" id="MFKF01000210">
    <property type="protein sequence ID" value="OGG50267.1"/>
    <property type="molecule type" value="Genomic_DNA"/>
</dbReference>